<dbReference type="SUPFAM" id="SSF53335">
    <property type="entry name" value="S-adenosyl-L-methionine-dependent methyltransferases"/>
    <property type="match status" value="1"/>
</dbReference>
<dbReference type="InterPro" id="IPR018117">
    <property type="entry name" value="C5_DNA_meth_AS"/>
</dbReference>
<evidence type="ECO:0000256" key="4">
    <source>
        <dbReference type="ARBA" id="ARBA00022747"/>
    </source>
</evidence>
<keyword evidence="2 6" id="KW-0808">Transferase</keyword>
<comment type="catalytic activity">
    <reaction evidence="5 8">
        <text>a 2'-deoxycytidine in DNA + S-adenosyl-L-methionine = a 5-methyl-2'-deoxycytidine in DNA + S-adenosyl-L-homocysteine + H(+)</text>
        <dbReference type="Rhea" id="RHEA:13681"/>
        <dbReference type="Rhea" id="RHEA-COMP:11369"/>
        <dbReference type="Rhea" id="RHEA-COMP:11370"/>
        <dbReference type="ChEBI" id="CHEBI:15378"/>
        <dbReference type="ChEBI" id="CHEBI:57856"/>
        <dbReference type="ChEBI" id="CHEBI:59789"/>
        <dbReference type="ChEBI" id="CHEBI:85452"/>
        <dbReference type="ChEBI" id="CHEBI:85454"/>
        <dbReference type="EC" id="2.1.1.37"/>
    </reaction>
</comment>
<evidence type="ECO:0000256" key="7">
    <source>
        <dbReference type="RuleBase" id="RU000416"/>
    </source>
</evidence>
<dbReference type="PRINTS" id="PR00105">
    <property type="entry name" value="C5METTRFRASE"/>
</dbReference>
<dbReference type="GO" id="GO:0003886">
    <property type="term" value="F:DNA (cytosine-5-)-methyltransferase activity"/>
    <property type="evidence" value="ECO:0007669"/>
    <property type="project" value="UniProtKB-EC"/>
</dbReference>
<evidence type="ECO:0000313" key="9">
    <source>
        <dbReference type="EMBL" id="MDR6807523.1"/>
    </source>
</evidence>
<dbReference type="PROSITE" id="PS00094">
    <property type="entry name" value="C5_MTASE_1"/>
    <property type="match status" value="1"/>
</dbReference>
<keyword evidence="10" id="KW-1185">Reference proteome</keyword>
<dbReference type="CDD" id="cd00315">
    <property type="entry name" value="Cyt_C5_DNA_methylase"/>
    <property type="match status" value="1"/>
</dbReference>
<evidence type="ECO:0000256" key="8">
    <source>
        <dbReference type="RuleBase" id="RU000417"/>
    </source>
</evidence>
<proteinExistence type="inferred from homology"/>
<dbReference type="InterPro" id="IPR029063">
    <property type="entry name" value="SAM-dependent_MTases_sf"/>
</dbReference>
<keyword evidence="3 6" id="KW-0949">S-adenosyl-L-methionine</keyword>
<dbReference type="Gene3D" id="3.40.50.150">
    <property type="entry name" value="Vaccinia Virus protein VP39"/>
    <property type="match status" value="1"/>
</dbReference>
<dbReference type="InterPro" id="IPR050390">
    <property type="entry name" value="C5-Methyltransferase"/>
</dbReference>
<dbReference type="Proteomes" id="UP001264980">
    <property type="component" value="Unassembled WGS sequence"/>
</dbReference>
<organism evidence="9 10">
    <name type="scientific">Dyadobacter fermentans</name>
    <dbReference type="NCBI Taxonomy" id="94254"/>
    <lineage>
        <taxon>Bacteria</taxon>
        <taxon>Pseudomonadati</taxon>
        <taxon>Bacteroidota</taxon>
        <taxon>Cytophagia</taxon>
        <taxon>Cytophagales</taxon>
        <taxon>Spirosomataceae</taxon>
        <taxon>Dyadobacter</taxon>
    </lineage>
</organism>
<evidence type="ECO:0000256" key="6">
    <source>
        <dbReference type="PROSITE-ProRule" id="PRU01016"/>
    </source>
</evidence>
<comment type="similarity">
    <text evidence="6 7">Belongs to the class I-like SAM-binding methyltransferase superfamily. C5-methyltransferase family.</text>
</comment>
<dbReference type="EMBL" id="JAVDTI010000005">
    <property type="protein sequence ID" value="MDR6807523.1"/>
    <property type="molecule type" value="Genomic_DNA"/>
</dbReference>
<dbReference type="EC" id="2.1.1.37" evidence="8"/>
<keyword evidence="1 6" id="KW-0489">Methyltransferase</keyword>
<dbReference type="Gene3D" id="3.90.120.10">
    <property type="entry name" value="DNA Methylase, subunit A, domain 2"/>
    <property type="match status" value="1"/>
</dbReference>
<dbReference type="GO" id="GO:0032259">
    <property type="term" value="P:methylation"/>
    <property type="evidence" value="ECO:0007669"/>
    <property type="project" value="UniProtKB-KW"/>
</dbReference>
<comment type="caution">
    <text evidence="9">The sequence shown here is derived from an EMBL/GenBank/DDBJ whole genome shotgun (WGS) entry which is preliminary data.</text>
</comment>
<dbReference type="RefSeq" id="WP_309987984.1">
    <property type="nucleotide sequence ID" value="NZ_JAVDTI010000005.1"/>
</dbReference>
<dbReference type="PANTHER" id="PTHR10629">
    <property type="entry name" value="CYTOSINE-SPECIFIC METHYLTRANSFERASE"/>
    <property type="match status" value="1"/>
</dbReference>
<name>A0ABU1R2A0_9BACT</name>
<evidence type="ECO:0000256" key="5">
    <source>
        <dbReference type="ARBA" id="ARBA00047422"/>
    </source>
</evidence>
<dbReference type="NCBIfam" id="TIGR00675">
    <property type="entry name" value="dcm"/>
    <property type="match status" value="1"/>
</dbReference>
<dbReference type="PANTHER" id="PTHR10629:SF52">
    <property type="entry name" value="DNA (CYTOSINE-5)-METHYLTRANSFERASE 1"/>
    <property type="match status" value="1"/>
</dbReference>
<reference evidence="9 10" key="1">
    <citation type="submission" date="2023-07" db="EMBL/GenBank/DDBJ databases">
        <title>Sorghum-associated microbial communities from plants grown in Nebraska, USA.</title>
        <authorList>
            <person name="Schachtman D."/>
        </authorList>
    </citation>
    <scope>NUCLEOTIDE SEQUENCE [LARGE SCALE GENOMIC DNA]</scope>
    <source>
        <strain evidence="9 10">BE57</strain>
    </source>
</reference>
<evidence type="ECO:0000313" key="10">
    <source>
        <dbReference type="Proteomes" id="UP001264980"/>
    </source>
</evidence>
<keyword evidence="4" id="KW-0680">Restriction system</keyword>
<evidence type="ECO:0000256" key="1">
    <source>
        <dbReference type="ARBA" id="ARBA00022603"/>
    </source>
</evidence>
<dbReference type="Pfam" id="PF00145">
    <property type="entry name" value="DNA_methylase"/>
    <property type="match status" value="1"/>
</dbReference>
<gene>
    <name evidence="9" type="ORF">J2W84_004577</name>
</gene>
<evidence type="ECO:0000256" key="2">
    <source>
        <dbReference type="ARBA" id="ARBA00022679"/>
    </source>
</evidence>
<protein>
    <recommendedName>
        <fullName evidence="8">Cytosine-specific methyltransferase</fullName>
        <ecNumber evidence="8">2.1.1.37</ecNumber>
    </recommendedName>
</protein>
<dbReference type="InterPro" id="IPR001525">
    <property type="entry name" value="C5_MeTfrase"/>
</dbReference>
<accession>A0ABU1R2A0</accession>
<sequence length="338" mass="38083">MSFIDKINSTLRPSSSTSWTALDLFAGCGGLSLGFESAGFQTVGYEIEKYAAETYSTNLRGNCFTEKLTKDTKFSEKFDIVIGGPPCQPFSVGGNQRGIEDDRDGFPAFIHAIRMLMPKAWLFENVRGMLYSNKWYFDEVIEELQSIGYTVDFKLLNAVHFGVPQNRERLFVVGHFGGYNFPKPSGITVTVKDAISDLIDSIEDESKILNASMDRYIANYEKASKCINPRDLHLSKPARTLTCRNLAGATGDMQRVKLKDGRRRRLSVQEAARLQSFPDWFSFSGTETSQFYQIGNAVPPLLGYQLALSLNEYLVKFDPKQIVAPRRPRKKPEQLSIF</sequence>
<dbReference type="PROSITE" id="PS51679">
    <property type="entry name" value="SAM_MT_C5"/>
    <property type="match status" value="1"/>
</dbReference>
<evidence type="ECO:0000256" key="3">
    <source>
        <dbReference type="ARBA" id="ARBA00022691"/>
    </source>
</evidence>
<feature type="active site" evidence="6">
    <location>
        <position position="87"/>
    </location>
</feature>